<gene>
    <name evidence="1" type="ORF">SNEC2469_LOCUS33838</name>
</gene>
<dbReference type="EMBL" id="CAJNJA010090951">
    <property type="protein sequence ID" value="CAE7940295.1"/>
    <property type="molecule type" value="Genomic_DNA"/>
</dbReference>
<dbReference type="Proteomes" id="UP000601435">
    <property type="component" value="Unassembled WGS sequence"/>
</dbReference>
<accession>A0A813C5V2</accession>
<keyword evidence="2" id="KW-1185">Reference proteome</keyword>
<dbReference type="OrthoDB" id="406504at2759"/>
<name>A0A813C5V2_9DINO</name>
<proteinExistence type="predicted"/>
<organism evidence="1 2">
    <name type="scientific">Symbiodinium necroappetens</name>
    <dbReference type="NCBI Taxonomy" id="1628268"/>
    <lineage>
        <taxon>Eukaryota</taxon>
        <taxon>Sar</taxon>
        <taxon>Alveolata</taxon>
        <taxon>Dinophyceae</taxon>
        <taxon>Suessiales</taxon>
        <taxon>Symbiodiniaceae</taxon>
        <taxon>Symbiodinium</taxon>
    </lineage>
</organism>
<sequence length="256" mass="28919">MLRSEENFFAWPPNAAVLCWQGCRCTSDLLNRHWLDAKHLSWHEPELVAQHLDESMPATLPLRSLPGYHADMEQADTLHNLWLGPAKDTLGSLFLDVVQFHPQFTGLSWEDGLQALCLRLHDWLSEASLDRSCIDELSLSKLSVDALRFDFPQAFSKAWSNRVGLAFVAAFLRDTQVDELKVPATCAWAVTQVGITMDRAGVWFSEAEAAQMVQCGLLYVQSHVWLAREALLAARARYKVRPRLHSFLCEVGVSEN</sequence>
<evidence type="ECO:0000313" key="1">
    <source>
        <dbReference type="EMBL" id="CAE7940295.1"/>
    </source>
</evidence>
<comment type="caution">
    <text evidence="1">The sequence shown here is derived from an EMBL/GenBank/DDBJ whole genome shotgun (WGS) entry which is preliminary data.</text>
</comment>
<evidence type="ECO:0000313" key="2">
    <source>
        <dbReference type="Proteomes" id="UP000601435"/>
    </source>
</evidence>
<reference evidence="1" key="1">
    <citation type="submission" date="2021-02" db="EMBL/GenBank/DDBJ databases">
        <authorList>
            <person name="Dougan E. K."/>
            <person name="Rhodes N."/>
            <person name="Thang M."/>
            <person name="Chan C."/>
        </authorList>
    </citation>
    <scope>NUCLEOTIDE SEQUENCE</scope>
</reference>
<protein>
    <submittedName>
        <fullName evidence="1">Uncharacterized protein</fullName>
    </submittedName>
</protein>
<dbReference type="AlphaFoldDB" id="A0A813C5V2"/>